<dbReference type="EMBL" id="LKEZ01013754">
    <property type="protein sequence ID" value="KYN50734.1"/>
    <property type="molecule type" value="Genomic_DNA"/>
</dbReference>
<protein>
    <submittedName>
        <fullName evidence="2">Uncharacterized protein</fullName>
    </submittedName>
</protein>
<proteinExistence type="predicted"/>
<sequence length="106" mass="12285">MIKTLQIALAPLLTIGSFCGVGLFEYPLGHPRPYLSCLYILAIWSFFTYYIYYPLFDFIIPYIMQMRMAIIVIVLTTFIKLITAITTILISIFYFKVKVLKCTHSP</sequence>
<dbReference type="AlphaFoldDB" id="A0A151K3L4"/>
<accession>A0A151K3L4</accession>
<evidence type="ECO:0000256" key="1">
    <source>
        <dbReference type="SAM" id="Phobius"/>
    </source>
</evidence>
<evidence type="ECO:0000313" key="2">
    <source>
        <dbReference type="EMBL" id="KYN50734.1"/>
    </source>
</evidence>
<feature type="transmembrane region" description="Helical" evidence="1">
    <location>
        <begin position="68"/>
        <end position="95"/>
    </location>
</feature>
<keyword evidence="1" id="KW-0472">Membrane</keyword>
<gene>
    <name evidence="2" type="ORF">ALC56_04170</name>
</gene>
<feature type="transmembrane region" description="Helical" evidence="1">
    <location>
        <begin position="7"/>
        <end position="26"/>
    </location>
</feature>
<keyword evidence="1" id="KW-1133">Transmembrane helix</keyword>
<name>A0A151K3L4_9HYME</name>
<dbReference type="Proteomes" id="UP000078541">
    <property type="component" value="Unassembled WGS sequence"/>
</dbReference>
<keyword evidence="1" id="KW-0812">Transmembrane</keyword>
<reference evidence="2 3" key="1">
    <citation type="submission" date="2016-03" db="EMBL/GenBank/DDBJ databases">
        <title>Trachymyrmex septentrionalis WGS genome.</title>
        <authorList>
            <person name="Nygaard S."/>
            <person name="Hu H."/>
            <person name="Boomsma J."/>
            <person name="Zhang G."/>
        </authorList>
    </citation>
    <scope>NUCLEOTIDE SEQUENCE [LARGE SCALE GENOMIC DNA]</scope>
    <source>
        <strain evidence="2">Tsep2-gDNA-1</strain>
        <tissue evidence="2">Whole body</tissue>
    </source>
</reference>
<keyword evidence="3" id="KW-1185">Reference proteome</keyword>
<evidence type="ECO:0000313" key="3">
    <source>
        <dbReference type="Proteomes" id="UP000078541"/>
    </source>
</evidence>
<feature type="transmembrane region" description="Helical" evidence="1">
    <location>
        <begin position="38"/>
        <end position="56"/>
    </location>
</feature>
<comment type="caution">
    <text evidence="2">The sequence shown here is derived from an EMBL/GenBank/DDBJ whole genome shotgun (WGS) entry which is preliminary data.</text>
</comment>
<organism evidence="2 3">
    <name type="scientific">Trachymyrmex septentrionalis</name>
    <dbReference type="NCBI Taxonomy" id="34720"/>
    <lineage>
        <taxon>Eukaryota</taxon>
        <taxon>Metazoa</taxon>
        <taxon>Ecdysozoa</taxon>
        <taxon>Arthropoda</taxon>
        <taxon>Hexapoda</taxon>
        <taxon>Insecta</taxon>
        <taxon>Pterygota</taxon>
        <taxon>Neoptera</taxon>
        <taxon>Endopterygota</taxon>
        <taxon>Hymenoptera</taxon>
        <taxon>Apocrita</taxon>
        <taxon>Aculeata</taxon>
        <taxon>Formicoidea</taxon>
        <taxon>Formicidae</taxon>
        <taxon>Myrmicinae</taxon>
        <taxon>Trachymyrmex</taxon>
    </lineage>
</organism>